<reference evidence="2 3" key="1">
    <citation type="journal article" date="2018" name="Sci. Rep.">
        <title>Raphidocelis subcapitata (=Pseudokirchneriella subcapitata) provides an insight into genome evolution and environmental adaptations in the Sphaeropleales.</title>
        <authorList>
            <person name="Suzuki S."/>
            <person name="Yamaguchi H."/>
            <person name="Nakajima N."/>
            <person name="Kawachi M."/>
        </authorList>
    </citation>
    <scope>NUCLEOTIDE SEQUENCE [LARGE SCALE GENOMIC DNA]</scope>
    <source>
        <strain evidence="2 3">NIES-35</strain>
    </source>
</reference>
<organism evidence="2 3">
    <name type="scientific">Raphidocelis subcapitata</name>
    <dbReference type="NCBI Taxonomy" id="307507"/>
    <lineage>
        <taxon>Eukaryota</taxon>
        <taxon>Viridiplantae</taxon>
        <taxon>Chlorophyta</taxon>
        <taxon>core chlorophytes</taxon>
        <taxon>Chlorophyceae</taxon>
        <taxon>CS clade</taxon>
        <taxon>Sphaeropleales</taxon>
        <taxon>Selenastraceae</taxon>
        <taxon>Raphidocelis</taxon>
    </lineage>
</organism>
<keyword evidence="3" id="KW-1185">Reference proteome</keyword>
<evidence type="ECO:0000256" key="1">
    <source>
        <dbReference type="SAM" id="MobiDB-lite"/>
    </source>
</evidence>
<feature type="compositionally biased region" description="Low complexity" evidence="1">
    <location>
        <begin position="18"/>
        <end position="42"/>
    </location>
</feature>
<dbReference type="Proteomes" id="UP000247498">
    <property type="component" value="Unassembled WGS sequence"/>
</dbReference>
<evidence type="ECO:0000313" key="2">
    <source>
        <dbReference type="EMBL" id="GBG00353.1"/>
    </source>
</evidence>
<dbReference type="EMBL" id="BDRX01000214">
    <property type="protein sequence ID" value="GBG00353.1"/>
    <property type="molecule type" value="Genomic_DNA"/>
</dbReference>
<feature type="region of interest" description="Disordered" evidence="1">
    <location>
        <begin position="18"/>
        <end position="49"/>
    </location>
</feature>
<gene>
    <name evidence="2" type="ORF">Rsub_13085</name>
</gene>
<comment type="caution">
    <text evidence="2">The sequence shown here is derived from an EMBL/GenBank/DDBJ whole genome shotgun (WGS) entry which is preliminary data.</text>
</comment>
<proteinExistence type="predicted"/>
<name>A0A2V0PMN4_9CHLO</name>
<dbReference type="InParanoid" id="A0A2V0PMN4"/>
<dbReference type="OrthoDB" id="10506684at2759"/>
<feature type="compositionally biased region" description="Gly residues" evidence="1">
    <location>
        <begin position="359"/>
        <end position="368"/>
    </location>
</feature>
<dbReference type="AlphaFoldDB" id="A0A2V0PMN4"/>
<sequence length="456" mass="45796">MRVTAAASERPAAAAAAGAAPAPAAAGGPAAAGAAAAPGVGPRQAEGRQSMSAAELFRLTTTNMGELARGKPISGYAGRWWRWQGASTAGQPSDWGRDVYVFRWGEEDGGEQPTAQVWLALTSQRSESPFIGPRRTEGLELETNIMELSPSVPMFQPGIEGELGDLGASMRTWAVEDYGFCTAPPGLPKPGGGAGGGGAPAKPWVATPLLRAPAAGAPGGPGERVSVKLKYCPATGRLLDTRHSWEIAIPGLDDVRDAFTKNEHPLLPPCIDAYFASASPRLTVRRQSVFTYSPDGSALLRATSEAAAPGRATSEAAPSEAGGAAAAAAAAPAADDDAFWWAAPTAAASGAAQRDGGGDGDGGDGGAEAGRAAGPAGSQIAEVWYPGGAYARAPLSLAPLAEAGADAVLEAGALLPCGGVARWVLRYSTAGDRRLLSATHQVFLAPGGGGGGAAAE</sequence>
<evidence type="ECO:0000313" key="3">
    <source>
        <dbReference type="Proteomes" id="UP000247498"/>
    </source>
</evidence>
<protein>
    <submittedName>
        <fullName evidence="2">Uncharacterized protein</fullName>
    </submittedName>
</protein>
<accession>A0A2V0PMN4</accession>
<feature type="region of interest" description="Disordered" evidence="1">
    <location>
        <begin position="349"/>
        <end position="373"/>
    </location>
</feature>